<protein>
    <submittedName>
        <fullName evidence="1">Uncharacterized protein</fullName>
    </submittedName>
</protein>
<sequence length="121" mass="13595">MTRFIFAIVGCGQEKGEAWFISWQKVLGICQDISASVAQWDDNPFFMKVDPAISFIIFTALIFFDLHKKSATAASGLDEVAASDLCSAIEHQQNVLRLQLEQLAKFWMLPRLLCLNLSLDP</sequence>
<comment type="caution">
    <text evidence="1">The sequence shown here is derived from an EMBL/GenBank/DDBJ whole genome shotgun (WGS) entry which is preliminary data.</text>
</comment>
<name>A0AAD6HID1_9EURO</name>
<dbReference type="EMBL" id="JAQJAN010000011">
    <property type="protein sequence ID" value="KAJ5719385.1"/>
    <property type="molecule type" value="Genomic_DNA"/>
</dbReference>
<accession>A0AAD6HID1</accession>
<dbReference type="Proteomes" id="UP001215712">
    <property type="component" value="Unassembled WGS sequence"/>
</dbReference>
<dbReference type="AlphaFoldDB" id="A0AAD6HID1"/>
<organism evidence="1 2">
    <name type="scientific">Penicillium malachiteum</name>
    <dbReference type="NCBI Taxonomy" id="1324776"/>
    <lineage>
        <taxon>Eukaryota</taxon>
        <taxon>Fungi</taxon>
        <taxon>Dikarya</taxon>
        <taxon>Ascomycota</taxon>
        <taxon>Pezizomycotina</taxon>
        <taxon>Eurotiomycetes</taxon>
        <taxon>Eurotiomycetidae</taxon>
        <taxon>Eurotiales</taxon>
        <taxon>Aspergillaceae</taxon>
        <taxon>Penicillium</taxon>
    </lineage>
</organism>
<proteinExistence type="predicted"/>
<evidence type="ECO:0000313" key="1">
    <source>
        <dbReference type="EMBL" id="KAJ5719385.1"/>
    </source>
</evidence>
<evidence type="ECO:0000313" key="2">
    <source>
        <dbReference type="Proteomes" id="UP001215712"/>
    </source>
</evidence>
<reference evidence="1" key="1">
    <citation type="journal article" date="2023" name="IMA Fungus">
        <title>Comparative genomic study of the Penicillium genus elucidates a diverse pangenome and 15 lateral gene transfer events.</title>
        <authorList>
            <person name="Petersen C."/>
            <person name="Sorensen T."/>
            <person name="Nielsen M.R."/>
            <person name="Sondergaard T.E."/>
            <person name="Sorensen J.L."/>
            <person name="Fitzpatrick D.A."/>
            <person name="Frisvad J.C."/>
            <person name="Nielsen K.L."/>
        </authorList>
    </citation>
    <scope>NUCLEOTIDE SEQUENCE</scope>
    <source>
        <strain evidence="1">IBT 17514</strain>
    </source>
</reference>
<keyword evidence="2" id="KW-1185">Reference proteome</keyword>
<reference evidence="1" key="2">
    <citation type="submission" date="2023-01" db="EMBL/GenBank/DDBJ databases">
        <authorList>
            <person name="Petersen C."/>
        </authorList>
    </citation>
    <scope>NUCLEOTIDE SEQUENCE</scope>
    <source>
        <strain evidence="1">IBT 17514</strain>
    </source>
</reference>
<gene>
    <name evidence="1" type="ORF">N7493_007840</name>
</gene>